<dbReference type="Proteomes" id="UP000703269">
    <property type="component" value="Unassembled WGS sequence"/>
</dbReference>
<reference evidence="1 2" key="1">
    <citation type="submission" date="2021-08" db="EMBL/GenBank/DDBJ databases">
        <title>Draft Genome Sequence of Phanerochaete sordida strain YK-624.</title>
        <authorList>
            <person name="Mori T."/>
            <person name="Dohra H."/>
            <person name="Suzuki T."/>
            <person name="Kawagishi H."/>
            <person name="Hirai H."/>
        </authorList>
    </citation>
    <scope>NUCLEOTIDE SEQUENCE [LARGE SCALE GENOMIC DNA]</scope>
    <source>
        <strain evidence="1 2">YK-624</strain>
    </source>
</reference>
<gene>
    <name evidence="1" type="ORF">PsYK624_172990</name>
</gene>
<name>A0A9P3LMM0_9APHY</name>
<evidence type="ECO:0000313" key="1">
    <source>
        <dbReference type="EMBL" id="GJF00994.1"/>
    </source>
</evidence>
<organism evidence="1 2">
    <name type="scientific">Phanerochaete sordida</name>
    <dbReference type="NCBI Taxonomy" id="48140"/>
    <lineage>
        <taxon>Eukaryota</taxon>
        <taxon>Fungi</taxon>
        <taxon>Dikarya</taxon>
        <taxon>Basidiomycota</taxon>
        <taxon>Agaricomycotina</taxon>
        <taxon>Agaricomycetes</taxon>
        <taxon>Polyporales</taxon>
        <taxon>Phanerochaetaceae</taxon>
        <taxon>Phanerochaete</taxon>
    </lineage>
</organism>
<protein>
    <submittedName>
        <fullName evidence="1">Uncharacterized protein</fullName>
    </submittedName>
</protein>
<dbReference type="EMBL" id="BPQB01000289">
    <property type="protein sequence ID" value="GJF00994.1"/>
    <property type="molecule type" value="Genomic_DNA"/>
</dbReference>
<sequence>MVQAIVAMVGAVQQMSANIRQLSTDVRALITQPQAASVPAPTVNTTVNATTFEIDYVEKPVPFRSKSAESAKHFRSAYTLCTNGYTDCYGARDAQGNFQRTAAGDIIINSFK</sequence>
<dbReference type="AlphaFoldDB" id="A0A9P3LMM0"/>
<evidence type="ECO:0000313" key="2">
    <source>
        <dbReference type="Proteomes" id="UP000703269"/>
    </source>
</evidence>
<proteinExistence type="predicted"/>
<accession>A0A9P3LMM0</accession>
<comment type="caution">
    <text evidence="1">The sequence shown here is derived from an EMBL/GenBank/DDBJ whole genome shotgun (WGS) entry which is preliminary data.</text>
</comment>
<keyword evidence="2" id="KW-1185">Reference proteome</keyword>